<evidence type="ECO:0000259" key="8">
    <source>
        <dbReference type="Pfam" id="PF01494"/>
    </source>
</evidence>
<keyword evidence="10" id="KW-1185">Reference proteome</keyword>
<name>A0ABV6B9Q9_9GAMM</name>
<dbReference type="SUPFAM" id="SSF51905">
    <property type="entry name" value="FAD/NAD(P)-binding domain"/>
    <property type="match status" value="1"/>
</dbReference>
<evidence type="ECO:0000256" key="1">
    <source>
        <dbReference type="ARBA" id="ARBA00001974"/>
    </source>
</evidence>
<accession>A0ABV6B9Q9</accession>
<feature type="domain" description="FAD-binding" evidence="8">
    <location>
        <begin position="3"/>
        <end position="334"/>
    </location>
</feature>
<organism evidence="9 10">
    <name type="scientific">Rheinheimera tilapiae</name>
    <dbReference type="NCBI Taxonomy" id="875043"/>
    <lineage>
        <taxon>Bacteria</taxon>
        <taxon>Pseudomonadati</taxon>
        <taxon>Pseudomonadota</taxon>
        <taxon>Gammaproteobacteria</taxon>
        <taxon>Chromatiales</taxon>
        <taxon>Chromatiaceae</taxon>
        <taxon>Rheinheimera</taxon>
    </lineage>
</organism>
<dbReference type="PANTHER" id="PTHR43876:SF10">
    <property type="entry name" value="3-DEMETHOXYUBIQUINOL 3-HYDROXYLASE"/>
    <property type="match status" value="1"/>
</dbReference>
<dbReference type="Pfam" id="PF01494">
    <property type="entry name" value="FAD_binding_3"/>
    <property type="match status" value="1"/>
</dbReference>
<dbReference type="InterPro" id="IPR036188">
    <property type="entry name" value="FAD/NAD-bd_sf"/>
</dbReference>
<keyword evidence="5" id="KW-0274">FAD</keyword>
<dbReference type="InterPro" id="IPR002938">
    <property type="entry name" value="FAD-bd"/>
</dbReference>
<dbReference type="InterPro" id="IPR010971">
    <property type="entry name" value="UbiH/COQ6"/>
</dbReference>
<keyword evidence="4" id="KW-0285">Flavoprotein</keyword>
<evidence type="ECO:0000256" key="6">
    <source>
        <dbReference type="ARBA" id="ARBA00023002"/>
    </source>
</evidence>
<dbReference type="PANTHER" id="PTHR43876">
    <property type="entry name" value="UBIQUINONE BIOSYNTHESIS MONOOXYGENASE COQ6, MITOCHONDRIAL"/>
    <property type="match status" value="1"/>
</dbReference>
<dbReference type="NCBIfam" id="TIGR01988">
    <property type="entry name" value="Ubi-OHases"/>
    <property type="match status" value="1"/>
</dbReference>
<dbReference type="Gene3D" id="3.50.50.60">
    <property type="entry name" value="FAD/NAD(P)-binding domain"/>
    <property type="match status" value="2"/>
</dbReference>
<evidence type="ECO:0000256" key="4">
    <source>
        <dbReference type="ARBA" id="ARBA00022630"/>
    </source>
</evidence>
<comment type="similarity">
    <text evidence="3">Belongs to the UbiH/COQ6 family.</text>
</comment>
<proteinExistence type="inferred from homology"/>
<comment type="caution">
    <text evidence="9">The sequence shown here is derived from an EMBL/GenBank/DDBJ whole genome shotgun (WGS) entry which is preliminary data.</text>
</comment>
<dbReference type="Proteomes" id="UP001589813">
    <property type="component" value="Unassembled WGS sequence"/>
</dbReference>
<gene>
    <name evidence="9" type="ORF">ACFFJP_04750</name>
</gene>
<keyword evidence="6" id="KW-0560">Oxidoreductase</keyword>
<dbReference type="RefSeq" id="WP_377241025.1">
    <property type="nucleotide sequence ID" value="NZ_JBHLXP010000001.1"/>
</dbReference>
<dbReference type="EMBL" id="JBHLXP010000001">
    <property type="protein sequence ID" value="MFC0047601.1"/>
    <property type="molecule type" value="Genomic_DNA"/>
</dbReference>
<comment type="cofactor">
    <cofactor evidence="1">
        <name>FAD</name>
        <dbReference type="ChEBI" id="CHEBI:57692"/>
    </cofactor>
</comment>
<evidence type="ECO:0000313" key="9">
    <source>
        <dbReference type="EMBL" id="MFC0047601.1"/>
    </source>
</evidence>
<protein>
    <submittedName>
        <fullName evidence="9">FAD-dependent oxidoreductase</fullName>
    </submittedName>
</protein>
<evidence type="ECO:0000313" key="10">
    <source>
        <dbReference type="Proteomes" id="UP001589813"/>
    </source>
</evidence>
<evidence type="ECO:0000256" key="2">
    <source>
        <dbReference type="ARBA" id="ARBA00004749"/>
    </source>
</evidence>
<dbReference type="PRINTS" id="PR00420">
    <property type="entry name" value="RNGMNOXGNASE"/>
</dbReference>
<evidence type="ECO:0000256" key="3">
    <source>
        <dbReference type="ARBA" id="ARBA00005349"/>
    </source>
</evidence>
<keyword evidence="7" id="KW-0503">Monooxygenase</keyword>
<evidence type="ECO:0000256" key="5">
    <source>
        <dbReference type="ARBA" id="ARBA00022827"/>
    </source>
</evidence>
<comment type="pathway">
    <text evidence="2">Cofactor biosynthesis; ubiquinone biosynthesis.</text>
</comment>
<evidence type="ECO:0000256" key="7">
    <source>
        <dbReference type="ARBA" id="ARBA00023033"/>
    </source>
</evidence>
<reference evidence="9 10" key="1">
    <citation type="submission" date="2024-09" db="EMBL/GenBank/DDBJ databases">
        <authorList>
            <person name="Sun Q."/>
            <person name="Mori K."/>
        </authorList>
    </citation>
    <scope>NUCLEOTIDE SEQUENCE [LARGE SCALE GENOMIC DNA]</scope>
    <source>
        <strain evidence="9 10">KCTC 23315</strain>
    </source>
</reference>
<dbReference type="InterPro" id="IPR051205">
    <property type="entry name" value="UbiH/COQ6_monooxygenase"/>
</dbReference>
<sequence>MFDIAIVGGGMVGAALAVATARAGMKVALLERQMPVTISEHSEVDLRVSAINRRSEQWLQDLGAWPQLMTSRLAPYATLRAFEGDAAPLDFTAAELGEDHLGHIIENLHIQQALWQQLPDTVERFCPVQLQGYQQMNDYASLQTDQGEIKARLLIAADGAQSQLKQLAGIGSQGWQYSQACLLVHVSTSYSALPMTWQQFTPQGPRAYLPLPGREASLVWYDDHLRIQQLAALPPQQLAQQIQQHFPAELGEFSVLKQGYFPLTRSHANQYVKGRLVLAGDAAHTINPLAGQGVNLGFADAQCLAALLIKQFAAGADLAAPALLAQYESERRKANLLMMSAMDVFYQVFSSKLTPLVQLRRLGLQVAAKAGPLKTYVGKYAAGLV</sequence>